<name>A0A1D8AVE8_9BACT</name>
<protein>
    <submittedName>
        <fullName evidence="2">Uncharacterized protein</fullName>
    </submittedName>
</protein>
<accession>A0A1D8AVE8</accession>
<feature type="signal peptide" evidence="1">
    <location>
        <begin position="1"/>
        <end position="24"/>
    </location>
</feature>
<dbReference type="EMBL" id="CP016094">
    <property type="protein sequence ID" value="AOS44878.1"/>
    <property type="molecule type" value="Genomic_DNA"/>
</dbReference>
<dbReference type="RefSeq" id="WP_157772364.1">
    <property type="nucleotide sequence ID" value="NZ_CP016094.1"/>
</dbReference>
<evidence type="ECO:0000313" key="3">
    <source>
        <dbReference type="Proteomes" id="UP000095228"/>
    </source>
</evidence>
<dbReference type="KEGG" id="obg:Verru16b_01947"/>
<evidence type="ECO:0000256" key="1">
    <source>
        <dbReference type="SAM" id="SignalP"/>
    </source>
</evidence>
<organism evidence="2 3">
    <name type="scientific">Lacunisphaera limnophila</name>
    <dbReference type="NCBI Taxonomy" id="1838286"/>
    <lineage>
        <taxon>Bacteria</taxon>
        <taxon>Pseudomonadati</taxon>
        <taxon>Verrucomicrobiota</taxon>
        <taxon>Opitutia</taxon>
        <taxon>Opitutales</taxon>
        <taxon>Opitutaceae</taxon>
        <taxon>Lacunisphaera</taxon>
    </lineage>
</organism>
<dbReference type="AlphaFoldDB" id="A0A1D8AVE8"/>
<dbReference type="OrthoDB" id="9822702at2"/>
<proteinExistence type="predicted"/>
<sequence>MKSTRYGMLAVIILALAAAASGGAADTVATAVYAKIGNGYKRAMAKDGSFKPEYYALSNGGLIRGTMNDITVDRVSYRDVAMLVIPLLDQQSYYYAKTKEQATLLLVLNWGTTLAPNGVHKEMNVAAARAIMDTLTVAEGDANAARVATYESEDIGKNSAAGLGRSPQWANNEEMAAHHTAVAVESQFLQLFNDDRVRDELNQHNARVLGYLDELADSNDIRRWAGGGDRYNDLLADVEESRYYIVISAYDFKELAKTNKKKLLWQTRVSVRSPGNTFDDSVAAMMRSAAKYFGQNSGKLVRGEETKGTVELGELKYLGEAKEVNTPAPKEEK</sequence>
<reference evidence="2 3" key="1">
    <citation type="submission" date="2016-06" db="EMBL/GenBank/DDBJ databases">
        <title>Three novel species with peptidoglycan cell walls form the new genus Lacunisphaera gen. nov. in the family Opitutaceae of the verrucomicrobial subdivision 4.</title>
        <authorList>
            <person name="Rast P."/>
            <person name="Gloeckner I."/>
            <person name="Jogler M."/>
            <person name="Boedeker C."/>
            <person name="Jeske O."/>
            <person name="Wiegand S."/>
            <person name="Reinhardt R."/>
            <person name="Schumann P."/>
            <person name="Rohde M."/>
            <person name="Spring S."/>
            <person name="Gloeckner F.O."/>
            <person name="Jogler C."/>
        </authorList>
    </citation>
    <scope>NUCLEOTIDE SEQUENCE [LARGE SCALE GENOMIC DNA]</scope>
    <source>
        <strain evidence="2 3">IG16b</strain>
    </source>
</reference>
<dbReference type="STRING" id="1838286.Verru16b_01947"/>
<keyword evidence="3" id="KW-1185">Reference proteome</keyword>
<keyword evidence="1" id="KW-0732">Signal</keyword>
<dbReference type="Proteomes" id="UP000095228">
    <property type="component" value="Chromosome"/>
</dbReference>
<evidence type="ECO:0000313" key="2">
    <source>
        <dbReference type="EMBL" id="AOS44878.1"/>
    </source>
</evidence>
<feature type="chain" id="PRO_5009105241" evidence="1">
    <location>
        <begin position="25"/>
        <end position="333"/>
    </location>
</feature>
<gene>
    <name evidence="2" type="ORF">Verru16b_01947</name>
</gene>